<keyword evidence="1" id="KW-0732">Signal</keyword>
<accession>A0A855X1E8</accession>
<keyword evidence="2" id="KW-0106">Calcium</keyword>
<dbReference type="PANTHER" id="PTHR10199">
    <property type="entry name" value="THROMBOSPONDIN"/>
    <property type="match status" value="1"/>
</dbReference>
<dbReference type="Gene3D" id="4.10.1080.10">
    <property type="entry name" value="TSP type-3 repeat"/>
    <property type="match status" value="2"/>
</dbReference>
<dbReference type="GO" id="GO:0007155">
    <property type="term" value="P:cell adhesion"/>
    <property type="evidence" value="ECO:0007669"/>
    <property type="project" value="InterPro"/>
</dbReference>
<evidence type="ECO:0008006" key="5">
    <source>
        <dbReference type="Google" id="ProtNLM"/>
    </source>
</evidence>
<proteinExistence type="predicted"/>
<dbReference type="SUPFAM" id="SSF103647">
    <property type="entry name" value="TSP type-3 repeat"/>
    <property type="match status" value="1"/>
</dbReference>
<organism evidence="3 4">
    <name type="scientific">candidate division GN15 bacterium</name>
    <dbReference type="NCBI Taxonomy" id="2072418"/>
    <lineage>
        <taxon>Bacteria</taxon>
        <taxon>candidate division GN15</taxon>
    </lineage>
</organism>
<dbReference type="GO" id="GO:0000272">
    <property type="term" value="P:polysaccharide catabolic process"/>
    <property type="evidence" value="ECO:0007669"/>
    <property type="project" value="InterPro"/>
</dbReference>
<dbReference type="GO" id="GO:0005509">
    <property type="term" value="F:calcium ion binding"/>
    <property type="evidence" value="ECO:0007669"/>
    <property type="project" value="InterPro"/>
</dbReference>
<reference evidence="3 4" key="1">
    <citation type="journal article" date="2018" name="ISME J.">
        <title>A methanotrophic archaeon couples anaerobic oxidation of methane to Fe(III) reduction.</title>
        <authorList>
            <person name="Cai C."/>
            <person name="Leu A.O."/>
            <person name="Xie G.J."/>
            <person name="Guo J."/>
            <person name="Feng Y."/>
            <person name="Zhao J.X."/>
            <person name="Tyson G.W."/>
            <person name="Yuan Z."/>
            <person name="Hu S."/>
        </authorList>
    </citation>
    <scope>NUCLEOTIDE SEQUENCE [LARGE SCALE GENOMIC DNA]</scope>
    <source>
        <strain evidence="3">FeB_12</strain>
    </source>
</reference>
<dbReference type="InterPro" id="IPR003367">
    <property type="entry name" value="Thrombospondin_3-like_rpt"/>
</dbReference>
<evidence type="ECO:0000313" key="3">
    <source>
        <dbReference type="EMBL" id="PWB72971.1"/>
    </source>
</evidence>
<dbReference type="InterPro" id="IPR036439">
    <property type="entry name" value="Dockerin_dom_sf"/>
</dbReference>
<protein>
    <recommendedName>
        <fullName evidence="5">Dockerin domain-containing protein</fullName>
    </recommendedName>
</protein>
<dbReference type="EMBL" id="PQAP01000069">
    <property type="protein sequence ID" value="PWB72971.1"/>
    <property type="molecule type" value="Genomic_DNA"/>
</dbReference>
<comment type="caution">
    <text evidence="3">The sequence shown here is derived from an EMBL/GenBank/DDBJ whole genome shotgun (WGS) entry which is preliminary data.</text>
</comment>
<sequence>MFWGHEGTSIPGTKNFMYCSPSENTGVIVLTNSSDNILEIWNIFLLIWGFSRDSDRDGIIAGFDICPNVYNPDQTFVDADGDGYPDICEPDVDHDGVLTEVDNCPNIANADQADADVDGIGDVCDNCTDTDHDGFGNPGFATNTCAVDNCPTVINPTQADANSDGIGDACCCAGTTGNVNYTGIVDLSDLSSLVSYLTGGGYVLPCPNESNVNATGIVDLSDLSALVSYLTGGGYVLPNCP</sequence>
<dbReference type="SUPFAM" id="SSF63446">
    <property type="entry name" value="Type I dockerin domain"/>
    <property type="match status" value="1"/>
</dbReference>
<evidence type="ECO:0000313" key="4">
    <source>
        <dbReference type="Proteomes" id="UP000250918"/>
    </source>
</evidence>
<evidence type="ECO:0000256" key="2">
    <source>
        <dbReference type="ARBA" id="ARBA00022837"/>
    </source>
</evidence>
<evidence type="ECO:0000256" key="1">
    <source>
        <dbReference type="ARBA" id="ARBA00022729"/>
    </source>
</evidence>
<dbReference type="InterPro" id="IPR028974">
    <property type="entry name" value="TSP_type-3_rpt"/>
</dbReference>
<dbReference type="Proteomes" id="UP000250918">
    <property type="component" value="Unassembled WGS sequence"/>
</dbReference>
<gene>
    <name evidence="3" type="ORF">C3F09_05885</name>
</gene>
<dbReference type="AlphaFoldDB" id="A0A855X1E8"/>
<name>A0A855X1E8_9BACT</name>
<dbReference type="Pfam" id="PF02412">
    <property type="entry name" value="TSP_3"/>
    <property type="match status" value="2"/>
</dbReference>